<dbReference type="RefSeq" id="WP_378134367.1">
    <property type="nucleotide sequence ID" value="NZ_JBHSMI010000025.1"/>
</dbReference>
<feature type="signal peptide" evidence="1">
    <location>
        <begin position="1"/>
        <end position="28"/>
    </location>
</feature>
<organism evidence="2 3">
    <name type="scientific">Cohnella soli</name>
    <dbReference type="NCBI Taxonomy" id="425005"/>
    <lineage>
        <taxon>Bacteria</taxon>
        <taxon>Bacillati</taxon>
        <taxon>Bacillota</taxon>
        <taxon>Bacilli</taxon>
        <taxon>Bacillales</taxon>
        <taxon>Paenibacillaceae</taxon>
        <taxon>Cohnella</taxon>
    </lineage>
</organism>
<sequence>MRAVNKLVWTVCLAIGLAIVAWSSSANASDHMISEIEGAWQPGANVVSAQPVSSSLNAPGTPYEGEAMLEASSNAVSANSWRTVYFDFPENVNMEAYPVLSLQFNGWGGAPGATAYTAKLGVVTSDGLRFEKSFAVTPNSWNALSMNIESWEFASRVKRIEVSYMANSSSAWASSFQIDDVKRSDTSGRSLTRNYLGVWHFELPWSAGNSVNSLAVTEQTLAFPLGGYGSNGMRGLYMLEASSASVPGNQYRSVYKTLPGENWTNEPIALIHMNTWGGWPGITGGYGAKYWAKVKIYSNTQVFEKTQAISPNAWNEIPVDVSGWAYKNNVTKIEVGMWGDSTQSVSSKFQIDSLIRRSDTFPTFSSSNATYTDRLNRMLQMHWFTDPGLNATRSGRGIKATWWREWDTMANSWIDTNANRFYGDNANDDVRNILLNTPMFDNGFVTMNPVVTAESRSQLGQFFPTYNDSNGKSAGWEFNGTTKEGWTSYNVSNDSVAAQRWYMETGGSSDPNLVSPTLTVDSYNMPYLVVRMASSNADTTGSVYFSTASSPGFSESKKVSFTVINDGKYHLYSIPMYTHALWNGTITQIRLDPVTTGSTGGWVLVDYINGSYDVSWYNNPLFILGSSRYYKWTGDTAFLQQQMPRLRSAIHYMNDTLKGSTYGYLLSTYNGHDGTSGISPTTRTGYGIGAGYWDLLPSGNKDFYATVYYYAALTEMQKLEDLVALHPEWGIASNPYGESASVIASYRSNVVSQVTNGSTFWNSTTKRYVPLVDVAGNTHDYGYTFMNLEALYYGLGNSSRASDIFDWLDGARTVAGDTSTGSDIYFHGFAPRATTKRNADWYVWTWNPNAFAWGGQVQDGGAVLYESYYDVMSRLKYKTADNAWTRMKGILDWYQATQDEGGYRWYYAQRSLSLQGAGVAGGIGVDADFTEATIAPLSAFYGFMGVDADVDALVVAPKLPTELSWMQVTHVNYKGSDATVYGSTTQTKVTLTTGSTALSIKIGSLVPNASYTVYRDNVSTTSFTADANGFVSFNTSGSGTHEYKINK</sequence>
<evidence type="ECO:0000313" key="3">
    <source>
        <dbReference type="Proteomes" id="UP001596113"/>
    </source>
</evidence>
<dbReference type="EMBL" id="JBHSMI010000025">
    <property type="protein sequence ID" value="MFC5404264.1"/>
    <property type="molecule type" value="Genomic_DNA"/>
</dbReference>
<accession>A0ABW0HT16</accession>
<comment type="caution">
    <text evidence="2">The sequence shown here is derived from an EMBL/GenBank/DDBJ whole genome shotgun (WGS) entry which is preliminary data.</text>
</comment>
<protein>
    <recommendedName>
        <fullName evidence="4">F5/8 type C domain-containing protein</fullName>
    </recommendedName>
</protein>
<evidence type="ECO:0000313" key="2">
    <source>
        <dbReference type="EMBL" id="MFC5404264.1"/>
    </source>
</evidence>
<keyword evidence="3" id="KW-1185">Reference proteome</keyword>
<dbReference type="InterPro" id="IPR008928">
    <property type="entry name" value="6-hairpin_glycosidase_sf"/>
</dbReference>
<reference evidence="3" key="1">
    <citation type="journal article" date="2019" name="Int. J. Syst. Evol. Microbiol.">
        <title>The Global Catalogue of Microorganisms (GCM) 10K type strain sequencing project: providing services to taxonomists for standard genome sequencing and annotation.</title>
        <authorList>
            <consortium name="The Broad Institute Genomics Platform"/>
            <consortium name="The Broad Institute Genome Sequencing Center for Infectious Disease"/>
            <person name="Wu L."/>
            <person name="Ma J."/>
        </authorList>
    </citation>
    <scope>NUCLEOTIDE SEQUENCE [LARGE SCALE GENOMIC DNA]</scope>
    <source>
        <strain evidence="3">CGMCC 1.18575</strain>
    </source>
</reference>
<dbReference type="Gene3D" id="2.60.120.260">
    <property type="entry name" value="Galactose-binding domain-like"/>
    <property type="match status" value="1"/>
</dbReference>
<feature type="chain" id="PRO_5045613988" description="F5/8 type C domain-containing protein" evidence="1">
    <location>
        <begin position="29"/>
        <end position="1047"/>
    </location>
</feature>
<gene>
    <name evidence="2" type="ORF">ACFPOF_16100</name>
</gene>
<dbReference type="Proteomes" id="UP001596113">
    <property type="component" value="Unassembled WGS sequence"/>
</dbReference>
<dbReference type="Gene3D" id="1.50.10.10">
    <property type="match status" value="1"/>
</dbReference>
<keyword evidence="1" id="KW-0732">Signal</keyword>
<dbReference type="InterPro" id="IPR012341">
    <property type="entry name" value="6hp_glycosidase-like_sf"/>
</dbReference>
<evidence type="ECO:0000256" key="1">
    <source>
        <dbReference type="SAM" id="SignalP"/>
    </source>
</evidence>
<name>A0ABW0HT16_9BACL</name>
<proteinExistence type="predicted"/>
<dbReference type="SUPFAM" id="SSF48208">
    <property type="entry name" value="Six-hairpin glycosidases"/>
    <property type="match status" value="1"/>
</dbReference>
<evidence type="ECO:0008006" key="4">
    <source>
        <dbReference type="Google" id="ProtNLM"/>
    </source>
</evidence>